<dbReference type="Pfam" id="PF09479">
    <property type="entry name" value="Flg_new"/>
    <property type="match status" value="3"/>
</dbReference>
<evidence type="ECO:0000313" key="4">
    <source>
        <dbReference type="Proteomes" id="UP000515703"/>
    </source>
</evidence>
<dbReference type="Gene3D" id="2.60.40.4270">
    <property type="entry name" value="Listeria-Bacteroides repeat domain"/>
    <property type="match status" value="3"/>
</dbReference>
<keyword evidence="4" id="KW-1185">Reference proteome</keyword>
<sequence>MQMMKNKLTKRLLVLCLCLSLIIGISGNTSKILAATNTANTQETVTFDPQGGTVGTTQITATLGQKYGTLPVPTKVNYVFRGWFTFPSGGTMINADKLVRIAKNHTLYAQWNGKDFTLALDANGGTLLSSSVTVRYGTKYLGLLPIPTRANYVFSGWYTDKSKGSKIISSTVYKDNPPKKLYARWTERVLTIKFIAFNGETYEKEVTCGKTFGTLPTPVKTGFTFKGWYIWDDASKSDATPIVSTTPVTDESPQLLFARWY</sequence>
<keyword evidence="2" id="KW-0732">Signal</keyword>
<gene>
    <name evidence="3" type="ORF">bsdcttw_25850</name>
</gene>
<accession>A0A7I8DQF5</accession>
<feature type="signal peptide" evidence="2">
    <location>
        <begin position="1"/>
        <end position="34"/>
    </location>
</feature>
<reference evidence="3 4" key="2">
    <citation type="submission" date="2020-08" db="EMBL/GenBank/DDBJ databases">
        <authorList>
            <person name="Ueki A."/>
            <person name="Tonouchi A."/>
        </authorList>
    </citation>
    <scope>NUCLEOTIDE SEQUENCE [LARGE SCALE GENOMIC DNA]</scope>
    <source>
        <strain evidence="3 4">CTTW</strain>
    </source>
</reference>
<dbReference type="KEGG" id="acht:bsdcttw_25850"/>
<dbReference type="InterPro" id="IPR013378">
    <property type="entry name" value="InlB-like_B-rpt"/>
</dbReference>
<dbReference type="Proteomes" id="UP000515703">
    <property type="component" value="Chromosome"/>
</dbReference>
<feature type="chain" id="PRO_5029565412" evidence="2">
    <location>
        <begin position="35"/>
        <end position="261"/>
    </location>
</feature>
<dbReference type="NCBIfam" id="TIGR02543">
    <property type="entry name" value="List_Bact_rpt"/>
    <property type="match status" value="1"/>
</dbReference>
<proteinExistence type="predicted"/>
<dbReference type="AlphaFoldDB" id="A0A7I8DQF5"/>
<dbReference type="EMBL" id="AP023368">
    <property type="protein sequence ID" value="BCJ99544.1"/>
    <property type="molecule type" value="Genomic_DNA"/>
</dbReference>
<organism evidence="3 4">
    <name type="scientific">Anaerocolumna chitinilytica</name>
    <dbReference type="NCBI Taxonomy" id="1727145"/>
    <lineage>
        <taxon>Bacteria</taxon>
        <taxon>Bacillati</taxon>
        <taxon>Bacillota</taxon>
        <taxon>Clostridia</taxon>
        <taxon>Lachnospirales</taxon>
        <taxon>Lachnospiraceae</taxon>
        <taxon>Anaerocolumna</taxon>
    </lineage>
</organism>
<comment type="subcellular location">
    <subcellularLocation>
        <location evidence="1">Cell envelope</location>
    </subcellularLocation>
</comment>
<dbReference type="GO" id="GO:0030313">
    <property type="term" value="C:cell envelope"/>
    <property type="evidence" value="ECO:0007669"/>
    <property type="project" value="UniProtKB-SubCell"/>
</dbReference>
<evidence type="ECO:0000256" key="1">
    <source>
        <dbReference type="ARBA" id="ARBA00004196"/>
    </source>
</evidence>
<name>A0A7I8DQF5_9FIRM</name>
<dbReference type="InterPro" id="IPR042229">
    <property type="entry name" value="Listeria/Bacterioides_rpt_sf"/>
</dbReference>
<reference evidence="3 4" key="1">
    <citation type="submission" date="2020-08" db="EMBL/GenBank/DDBJ databases">
        <title>Draft genome sequencing of an Anaerocolumna strain isolated from anoxic soil subjected to BSD treatment.</title>
        <authorList>
            <person name="Uek A."/>
            <person name="Tonouchi A."/>
        </authorList>
    </citation>
    <scope>NUCLEOTIDE SEQUENCE [LARGE SCALE GENOMIC DNA]</scope>
    <source>
        <strain evidence="3 4">CTTW</strain>
    </source>
</reference>
<evidence type="ECO:0000313" key="3">
    <source>
        <dbReference type="EMBL" id="BCJ99544.1"/>
    </source>
</evidence>
<evidence type="ECO:0000256" key="2">
    <source>
        <dbReference type="SAM" id="SignalP"/>
    </source>
</evidence>
<protein>
    <submittedName>
        <fullName evidence="3">Uncharacterized protein</fullName>
    </submittedName>
</protein>